<dbReference type="PANTHER" id="PTHR43701:SF2">
    <property type="entry name" value="MEMBRANE TRANSPORTER PROTEIN YJNA-RELATED"/>
    <property type="match status" value="1"/>
</dbReference>
<keyword evidence="5" id="KW-1003">Cell membrane</keyword>
<evidence type="ECO:0000256" key="4">
    <source>
        <dbReference type="ARBA" id="ARBA00023136"/>
    </source>
</evidence>
<dbReference type="InterPro" id="IPR051598">
    <property type="entry name" value="TSUP/Inactive_protease-like"/>
</dbReference>
<organism evidence="7 8">
    <name type="scientific">Desulfovibrio desulfuricans</name>
    <dbReference type="NCBI Taxonomy" id="876"/>
    <lineage>
        <taxon>Bacteria</taxon>
        <taxon>Pseudomonadati</taxon>
        <taxon>Thermodesulfobacteriota</taxon>
        <taxon>Desulfovibrionia</taxon>
        <taxon>Desulfovibrionales</taxon>
        <taxon>Desulfovibrionaceae</taxon>
        <taxon>Desulfovibrio</taxon>
    </lineage>
</organism>
<accession>A0AA94HUA4</accession>
<proteinExistence type="inferred from homology"/>
<evidence type="ECO:0000256" key="1">
    <source>
        <dbReference type="ARBA" id="ARBA00004141"/>
    </source>
</evidence>
<feature type="transmembrane region" description="Helical" evidence="5">
    <location>
        <begin position="215"/>
        <end position="232"/>
    </location>
</feature>
<feature type="transmembrane region" description="Helical" evidence="5">
    <location>
        <begin position="183"/>
        <end position="203"/>
    </location>
</feature>
<gene>
    <name evidence="7" type="ORF">SAMN02910291_02282</name>
</gene>
<evidence type="ECO:0000313" key="8">
    <source>
        <dbReference type="Proteomes" id="UP000182680"/>
    </source>
</evidence>
<dbReference type="PANTHER" id="PTHR43701">
    <property type="entry name" value="MEMBRANE TRANSPORTER PROTEIN MJ0441-RELATED"/>
    <property type="match status" value="1"/>
</dbReference>
<name>A0AA94HUA4_DESDE</name>
<keyword evidence="2 5" id="KW-0812">Transmembrane</keyword>
<feature type="transmembrane region" description="Helical" evidence="5">
    <location>
        <begin position="296"/>
        <end position="321"/>
    </location>
</feature>
<keyword evidence="4 5" id="KW-0472">Membrane</keyword>
<keyword evidence="6" id="KW-0732">Signal</keyword>
<dbReference type="EMBL" id="FPIW01000052">
    <property type="protein sequence ID" value="SFW64886.1"/>
    <property type="molecule type" value="Genomic_DNA"/>
</dbReference>
<reference evidence="8" key="1">
    <citation type="submission" date="2016-11" db="EMBL/GenBank/DDBJ databases">
        <authorList>
            <person name="Jaros S."/>
            <person name="Januszkiewicz K."/>
            <person name="Wedrychowicz H."/>
        </authorList>
    </citation>
    <scope>NUCLEOTIDE SEQUENCE [LARGE SCALE GENOMIC DNA]</scope>
    <source>
        <strain evidence="8">DSM 7057</strain>
    </source>
</reference>
<evidence type="ECO:0000256" key="6">
    <source>
        <dbReference type="SAM" id="SignalP"/>
    </source>
</evidence>
<sequence length="416" mass="43298">MKNRWMLGGSMVLLLLLAVGQAFAAEGSAPAADPAAAAPAPAPEAPKAPVKAIDDPAIAAQLQTAPAGLKGAIAEQIKAAPETYNASAEPGYLGIPGGPKINMLLAFGWALWVGWIFSTVGAFGGVMAGVGHMSVHGLGNYAKSFGKTPLNKAVTDSVRASNQMLAGLSAVISTFSYYRLKRLVLPLGFALGLGSIVGAYLSTSLTAGKLNFSSYQGYFGLFVLLLGLYLIWETSPAGQRSKAKAKEASKAFEAAAKGKGDGTPAPTGVKLVSFSVTRCVFTFCGVEFSFNPLLPFIGGVVIASIAAFLGVGGGFLLVPFITSVTSLPMYLAAGTSALAVLVSMITGITTLMLHGVMVDWNLVSIELVGVAVGSIIGPFTSRFFSEIWLKRLFIVLALYVGTDYVLRGFFQIRMFG</sequence>
<comment type="similarity">
    <text evidence="5">Belongs to the 4-toluene sulfonate uptake permease (TSUP) (TC 2.A.102) family.</text>
</comment>
<comment type="subcellular location">
    <subcellularLocation>
        <location evidence="5">Cell membrane</location>
        <topology evidence="5">Multi-pass membrane protein</topology>
    </subcellularLocation>
    <subcellularLocation>
        <location evidence="1">Membrane</location>
        <topology evidence="1">Multi-pass membrane protein</topology>
    </subcellularLocation>
</comment>
<evidence type="ECO:0000256" key="2">
    <source>
        <dbReference type="ARBA" id="ARBA00022692"/>
    </source>
</evidence>
<evidence type="ECO:0000256" key="3">
    <source>
        <dbReference type="ARBA" id="ARBA00022989"/>
    </source>
</evidence>
<evidence type="ECO:0000313" key="7">
    <source>
        <dbReference type="EMBL" id="SFW64886.1"/>
    </source>
</evidence>
<feature type="signal peptide" evidence="6">
    <location>
        <begin position="1"/>
        <end position="24"/>
    </location>
</feature>
<dbReference type="Pfam" id="PF01925">
    <property type="entry name" value="TauE"/>
    <property type="match status" value="1"/>
</dbReference>
<feature type="chain" id="PRO_5041669209" description="Probable membrane transporter protein" evidence="6">
    <location>
        <begin position="25"/>
        <end position="416"/>
    </location>
</feature>
<dbReference type="RefSeq" id="WP_072312271.1">
    <property type="nucleotide sequence ID" value="NZ_FPIW01000052.1"/>
</dbReference>
<dbReference type="Proteomes" id="UP000182680">
    <property type="component" value="Unassembled WGS sequence"/>
</dbReference>
<feature type="transmembrane region" description="Helical" evidence="5">
    <location>
        <begin position="109"/>
        <end position="130"/>
    </location>
</feature>
<keyword evidence="3 5" id="KW-1133">Transmembrane helix</keyword>
<feature type="transmembrane region" description="Helical" evidence="5">
    <location>
        <begin position="392"/>
        <end position="410"/>
    </location>
</feature>
<comment type="caution">
    <text evidence="7">The sequence shown here is derived from an EMBL/GenBank/DDBJ whole genome shotgun (WGS) entry which is preliminary data.</text>
</comment>
<feature type="transmembrane region" description="Helical" evidence="5">
    <location>
        <begin position="327"/>
        <end position="353"/>
    </location>
</feature>
<dbReference type="AlphaFoldDB" id="A0AA94HUA4"/>
<dbReference type="InterPro" id="IPR002781">
    <property type="entry name" value="TM_pro_TauE-like"/>
</dbReference>
<protein>
    <recommendedName>
        <fullName evidence="5">Probable membrane transporter protein</fullName>
    </recommendedName>
</protein>
<feature type="transmembrane region" description="Helical" evidence="5">
    <location>
        <begin position="360"/>
        <end position="380"/>
    </location>
</feature>
<dbReference type="GO" id="GO:0005886">
    <property type="term" value="C:plasma membrane"/>
    <property type="evidence" value="ECO:0007669"/>
    <property type="project" value="UniProtKB-SubCell"/>
</dbReference>
<evidence type="ECO:0000256" key="5">
    <source>
        <dbReference type="RuleBase" id="RU363041"/>
    </source>
</evidence>